<sequence>MSRCFPFLPPGYMRNGARSEALIESIKPQRDREKADKERKKEKKREKKERRKEGKVKDGRATHPSDDKEKESKISKLEYPRLVKRRAEGSIGGLQKRDDDDNEQLERSGISEEHDQPVSSRELGCLSDSTQTSKKRNRNSSLYSHDHGNVIRIRLPLYKELEASQHDDQLVSTSGSVGRMGTIDSFTQETNGSLPQRRNFTDAEAYQCMQDNESERLTQESASTFSGGKSLKNGSQSVVSVYNSIFQNWLPPPIKFEGSNFEDVDWLFPSELQGRSKQLKSSANGRCCSSPSLLPGAQCLPEVEIYALPYAIPF</sequence>
<dbReference type="EMBL" id="CM039431">
    <property type="protein sequence ID" value="KAI4336761.1"/>
    <property type="molecule type" value="Genomic_DNA"/>
</dbReference>
<gene>
    <name evidence="1" type="ORF">L6164_015247</name>
</gene>
<organism evidence="1 2">
    <name type="scientific">Bauhinia variegata</name>
    <name type="common">Purple orchid tree</name>
    <name type="synonym">Phanera variegata</name>
    <dbReference type="NCBI Taxonomy" id="167791"/>
    <lineage>
        <taxon>Eukaryota</taxon>
        <taxon>Viridiplantae</taxon>
        <taxon>Streptophyta</taxon>
        <taxon>Embryophyta</taxon>
        <taxon>Tracheophyta</taxon>
        <taxon>Spermatophyta</taxon>
        <taxon>Magnoliopsida</taxon>
        <taxon>eudicotyledons</taxon>
        <taxon>Gunneridae</taxon>
        <taxon>Pentapetalae</taxon>
        <taxon>rosids</taxon>
        <taxon>fabids</taxon>
        <taxon>Fabales</taxon>
        <taxon>Fabaceae</taxon>
        <taxon>Cercidoideae</taxon>
        <taxon>Cercideae</taxon>
        <taxon>Bauhiniinae</taxon>
        <taxon>Bauhinia</taxon>
    </lineage>
</organism>
<keyword evidence="2" id="KW-1185">Reference proteome</keyword>
<evidence type="ECO:0000313" key="2">
    <source>
        <dbReference type="Proteomes" id="UP000828941"/>
    </source>
</evidence>
<proteinExistence type="predicted"/>
<reference evidence="1 2" key="1">
    <citation type="journal article" date="2022" name="DNA Res.">
        <title>Chromosomal-level genome assembly of the orchid tree Bauhinia variegata (Leguminosae; Cercidoideae) supports the allotetraploid origin hypothesis of Bauhinia.</title>
        <authorList>
            <person name="Zhong Y."/>
            <person name="Chen Y."/>
            <person name="Zheng D."/>
            <person name="Pang J."/>
            <person name="Liu Y."/>
            <person name="Luo S."/>
            <person name="Meng S."/>
            <person name="Qian L."/>
            <person name="Wei D."/>
            <person name="Dai S."/>
            <person name="Zhou R."/>
        </authorList>
    </citation>
    <scope>NUCLEOTIDE SEQUENCE [LARGE SCALE GENOMIC DNA]</scope>
    <source>
        <strain evidence="1">BV-YZ2020</strain>
    </source>
</reference>
<evidence type="ECO:0000313" key="1">
    <source>
        <dbReference type="EMBL" id="KAI4336761.1"/>
    </source>
</evidence>
<comment type="caution">
    <text evidence="1">The sequence shown here is derived from an EMBL/GenBank/DDBJ whole genome shotgun (WGS) entry which is preliminary data.</text>
</comment>
<name>A0ACB9NL98_BAUVA</name>
<accession>A0ACB9NL98</accession>
<protein>
    <submittedName>
        <fullName evidence="1">Uncharacterized protein</fullName>
    </submittedName>
</protein>
<dbReference type="Proteomes" id="UP000828941">
    <property type="component" value="Chromosome 6"/>
</dbReference>